<dbReference type="SUPFAM" id="SSF50800">
    <property type="entry name" value="PK beta-barrel domain-like"/>
    <property type="match status" value="1"/>
</dbReference>
<gene>
    <name evidence="4" type="ORF">MSP7336_02465</name>
</gene>
<dbReference type="InterPro" id="IPR005163">
    <property type="entry name" value="Tri_helical_YiiM-like"/>
</dbReference>
<dbReference type="InterPro" id="IPR017927">
    <property type="entry name" value="FAD-bd_FR_type"/>
</dbReference>
<dbReference type="Pfam" id="PF00175">
    <property type="entry name" value="NAD_binding_1"/>
    <property type="match status" value="1"/>
</dbReference>
<dbReference type="CDD" id="cd00207">
    <property type="entry name" value="fer2"/>
    <property type="match status" value="1"/>
</dbReference>
<dbReference type="InterPro" id="IPR005302">
    <property type="entry name" value="MoCF_Sase_C"/>
</dbReference>
<dbReference type="PRINTS" id="PR00409">
    <property type="entry name" value="PHDIOXRDTASE"/>
</dbReference>
<dbReference type="Gene3D" id="3.10.20.30">
    <property type="match status" value="1"/>
</dbReference>
<dbReference type="SUPFAM" id="SSF52343">
    <property type="entry name" value="Ferredoxin reductase-like, C-terminal NADP-linked domain"/>
    <property type="match status" value="1"/>
</dbReference>
<dbReference type="InterPro" id="IPR017938">
    <property type="entry name" value="Riboflavin_synthase-like_b-brl"/>
</dbReference>
<evidence type="ECO:0000313" key="4">
    <source>
        <dbReference type="EMBL" id="SRX94217.1"/>
    </source>
</evidence>
<dbReference type="GO" id="GO:0030151">
    <property type="term" value="F:molybdenum ion binding"/>
    <property type="evidence" value="ECO:0007669"/>
    <property type="project" value="InterPro"/>
</dbReference>
<evidence type="ECO:0000259" key="2">
    <source>
        <dbReference type="PROSITE" id="PS51340"/>
    </source>
</evidence>
<dbReference type="Pfam" id="PF03473">
    <property type="entry name" value="MOSC"/>
    <property type="match status" value="1"/>
</dbReference>
<dbReference type="PANTHER" id="PTHR30212:SF2">
    <property type="entry name" value="PROTEIN YIIM"/>
    <property type="match status" value="1"/>
</dbReference>
<name>A0A375YZE6_MYCSH</name>
<dbReference type="Gene3D" id="3.40.50.80">
    <property type="entry name" value="Nucleotide-binding domain of ferredoxin-NADP reductase (FNR) module"/>
    <property type="match status" value="1"/>
</dbReference>
<dbReference type="SUPFAM" id="SSF63380">
    <property type="entry name" value="Riboflavin synthase domain-like"/>
    <property type="match status" value="1"/>
</dbReference>
<dbReference type="GO" id="GO:0030170">
    <property type="term" value="F:pyridoxal phosphate binding"/>
    <property type="evidence" value="ECO:0007669"/>
    <property type="project" value="InterPro"/>
</dbReference>
<dbReference type="InterPro" id="IPR012675">
    <property type="entry name" value="Beta-grasp_dom_sf"/>
</dbReference>
<dbReference type="Gene3D" id="2.40.33.20">
    <property type="entry name" value="PK beta-barrel domain-like"/>
    <property type="match status" value="1"/>
</dbReference>
<evidence type="ECO:0000313" key="5">
    <source>
        <dbReference type="Proteomes" id="UP000252015"/>
    </source>
</evidence>
<dbReference type="PROSITE" id="PS51384">
    <property type="entry name" value="FAD_FR"/>
    <property type="match status" value="1"/>
</dbReference>
<dbReference type="PROSITE" id="PS51340">
    <property type="entry name" value="MOSC"/>
    <property type="match status" value="1"/>
</dbReference>
<dbReference type="PROSITE" id="PS51085">
    <property type="entry name" value="2FE2S_FER_2"/>
    <property type="match status" value="1"/>
</dbReference>
<dbReference type="Pfam" id="PF00111">
    <property type="entry name" value="Fer2"/>
    <property type="match status" value="1"/>
</dbReference>
<dbReference type="PANTHER" id="PTHR30212">
    <property type="entry name" value="PROTEIN YIIM"/>
    <property type="match status" value="1"/>
</dbReference>
<dbReference type="SUPFAM" id="SSF54292">
    <property type="entry name" value="2Fe-2S ferredoxin-like"/>
    <property type="match status" value="1"/>
</dbReference>
<sequence>MTTVQPMARLVSVNVGLPQDVQWRDKTVHTGIWKAPVAGPVMVRRLNIDGDGQGDLAGHGGEQRAVLVYQTESYDYWKAQLNRDDLQPAHFGENFTVTGLSDSDVCIGDRYRVGEAEFEVTQPRVTCFRVGMRLGEPEMPNLLVAHHRPGFYFRVITEGRVQAGDAIVLTRRGPRQLSVADVDALLYLPDRDVARLRQAVDIPALSPGWQQSFSDLLTAQRAATTTAEPAWTGFRPLRVTATHRETPSVLSIRLEPDDHATLPTPLPGQYLTIRIPTATDPKPTRSYSLSGDPTSRFYRISVKREDHGQVSRWLHTHVGAGSVVEAAAPRGEFCLTDDDTPVVLISAGIGATPVLAMLHALAAARSSRPIWWLHTTRNSQTHAFAAEVSSLIDALPDARQHIFYTAGQQAGGEVSLGRLDQQSIVAQNLPTDAAIYLCGPIPFMDAMRDTLVACGFSSGQIRTELFGALPAINPGVLEAPSRRPHLPAGAPGTGPAITFARSGLTVYWSPDYGSILELAESCDVPTRFACRSGVCHSCLTAIVDGTATYLQPPLEEPAEGSVLICCAAPRDDLVLDL</sequence>
<dbReference type="InterPro" id="IPR001433">
    <property type="entry name" value="OxRdtase_FAD/NAD-bd"/>
</dbReference>
<dbReference type="GO" id="GO:0051537">
    <property type="term" value="F:2 iron, 2 sulfur cluster binding"/>
    <property type="evidence" value="ECO:0007669"/>
    <property type="project" value="UniProtKB-KW"/>
</dbReference>
<dbReference type="Pfam" id="PF03475">
    <property type="entry name" value="YiiM_3-alpha"/>
    <property type="match status" value="1"/>
</dbReference>
<evidence type="ECO:0000259" key="1">
    <source>
        <dbReference type="PROSITE" id="PS51085"/>
    </source>
</evidence>
<dbReference type="InterPro" id="IPR052353">
    <property type="entry name" value="Benzoxazolinone_Detox_Enz"/>
</dbReference>
<dbReference type="InterPro" id="IPR036010">
    <property type="entry name" value="2Fe-2S_ferredoxin-like_sf"/>
</dbReference>
<organism evidence="4 5">
    <name type="scientific">Mycobacterium shimoidei</name>
    <dbReference type="NCBI Taxonomy" id="29313"/>
    <lineage>
        <taxon>Bacteria</taxon>
        <taxon>Bacillati</taxon>
        <taxon>Actinomycetota</taxon>
        <taxon>Actinomycetes</taxon>
        <taxon>Mycobacteriales</taxon>
        <taxon>Mycobacteriaceae</taxon>
        <taxon>Mycobacterium</taxon>
    </lineage>
</organism>
<dbReference type="InterPro" id="IPR001041">
    <property type="entry name" value="2Fe-2S_ferredoxin-type"/>
</dbReference>
<dbReference type="CDD" id="cd06184">
    <property type="entry name" value="flavohem_like_fad_nad_binding"/>
    <property type="match status" value="1"/>
</dbReference>
<dbReference type="Proteomes" id="UP000252015">
    <property type="component" value="Unassembled WGS sequence"/>
</dbReference>
<dbReference type="InterPro" id="IPR011037">
    <property type="entry name" value="Pyrv_Knase-like_insert_dom_sf"/>
</dbReference>
<keyword evidence="4" id="KW-0223">Dioxygenase</keyword>
<feature type="domain" description="2Fe-2S ferredoxin-type" evidence="1">
    <location>
        <begin position="495"/>
        <end position="577"/>
    </location>
</feature>
<proteinExistence type="predicted"/>
<dbReference type="Gene3D" id="2.40.30.10">
    <property type="entry name" value="Translation factors"/>
    <property type="match status" value="1"/>
</dbReference>
<dbReference type="InterPro" id="IPR039261">
    <property type="entry name" value="FNR_nucleotide-bd"/>
</dbReference>
<keyword evidence="5" id="KW-1185">Reference proteome</keyword>
<dbReference type="AlphaFoldDB" id="A0A375YZE6"/>
<feature type="domain" description="FAD-binding FR-type" evidence="3">
    <location>
        <begin position="232"/>
        <end position="336"/>
    </location>
</feature>
<keyword evidence="4" id="KW-0560">Oxidoreductase</keyword>
<evidence type="ECO:0000259" key="3">
    <source>
        <dbReference type="PROSITE" id="PS51384"/>
    </source>
</evidence>
<accession>A0A375YZE6</accession>
<dbReference type="GO" id="GO:0051213">
    <property type="term" value="F:dioxygenase activity"/>
    <property type="evidence" value="ECO:0007669"/>
    <property type="project" value="UniProtKB-KW"/>
</dbReference>
<dbReference type="EMBL" id="UEGW01000001">
    <property type="protein sequence ID" value="SRX94217.1"/>
    <property type="molecule type" value="Genomic_DNA"/>
</dbReference>
<reference evidence="4 5" key="1">
    <citation type="submission" date="2018-05" db="EMBL/GenBank/DDBJ databases">
        <authorList>
            <consortium name="IHU Genomes"/>
        </authorList>
    </citation>
    <scope>NUCLEOTIDE SEQUENCE [LARGE SCALE GENOMIC DNA]</scope>
    <source>
        <strain evidence="4 5">P7336</strain>
    </source>
</reference>
<dbReference type="STRING" id="29313.BHQ16_07805"/>
<protein>
    <submittedName>
        <fullName evidence="4">Phthalate 4,5-dioxygenase [Amycolatopsis mediterranei S699]</fullName>
    </submittedName>
</protein>
<feature type="domain" description="MOSC" evidence="2">
    <location>
        <begin position="35"/>
        <end position="170"/>
    </location>
</feature>